<reference evidence="7 8" key="1">
    <citation type="journal article" date="2003" name="PLoS Biol.">
        <title>The genome sequence of Caenorhabditis briggsae: a platform for comparative genomics.</title>
        <authorList>
            <person name="Stein L.D."/>
            <person name="Bao Z."/>
            <person name="Blasiar D."/>
            <person name="Blumenthal T."/>
            <person name="Brent M.R."/>
            <person name="Chen N."/>
            <person name="Chinwalla A."/>
            <person name="Clarke L."/>
            <person name="Clee C."/>
            <person name="Coghlan A."/>
            <person name="Coulson A."/>
            <person name="D'Eustachio P."/>
            <person name="Fitch D.H."/>
            <person name="Fulton L.A."/>
            <person name="Fulton R.E."/>
            <person name="Griffiths-Jones S."/>
            <person name="Harris T.W."/>
            <person name="Hillier L.W."/>
            <person name="Kamath R."/>
            <person name="Kuwabara P.E."/>
            <person name="Mardis E.R."/>
            <person name="Marra M.A."/>
            <person name="Miner T.L."/>
            <person name="Minx P."/>
            <person name="Mullikin J.C."/>
            <person name="Plumb R.W."/>
            <person name="Rogers J."/>
            <person name="Schein J.E."/>
            <person name="Sohrmann M."/>
            <person name="Spieth J."/>
            <person name="Stajich J.E."/>
            <person name="Wei C."/>
            <person name="Willey D."/>
            <person name="Wilson R.K."/>
            <person name="Durbin R."/>
            <person name="Waterston R.H."/>
        </authorList>
    </citation>
    <scope>NUCLEOTIDE SEQUENCE [LARGE SCALE GENOMIC DNA]</scope>
    <source>
        <strain evidence="7 8">AF16</strain>
    </source>
</reference>
<evidence type="ECO:0000313" key="8">
    <source>
        <dbReference type="Proteomes" id="UP000008549"/>
    </source>
</evidence>
<comment type="subcellular location">
    <subcellularLocation>
        <location evidence="1">Membrane</location>
    </subcellularLocation>
</comment>
<evidence type="ECO:0000259" key="6">
    <source>
        <dbReference type="PROSITE" id="PS50262"/>
    </source>
</evidence>
<feature type="transmembrane region" description="Helical" evidence="5">
    <location>
        <begin position="144"/>
        <end position="163"/>
    </location>
</feature>
<dbReference type="Gene3D" id="1.20.1070.10">
    <property type="entry name" value="Rhodopsin 7-helix transmembrane proteins"/>
    <property type="match status" value="1"/>
</dbReference>
<name>E3CU66_CAEBR</name>
<dbReference type="eggNOG" id="ENOG502TH18">
    <property type="taxonomic scope" value="Eukaryota"/>
</dbReference>
<dbReference type="InterPro" id="IPR019427">
    <property type="entry name" value="7TM_GPCR_serpentine_rcpt_Srw"/>
</dbReference>
<feature type="domain" description="G-protein coupled receptors family 1 profile" evidence="6">
    <location>
        <begin position="41"/>
        <end position="185"/>
    </location>
</feature>
<accession>E3CU66</accession>
<dbReference type="Proteomes" id="UP000008549">
    <property type="component" value="Unassembled WGS sequence"/>
</dbReference>
<dbReference type="InterPro" id="IPR017452">
    <property type="entry name" value="GPCR_Rhodpsn_7TM"/>
</dbReference>
<dbReference type="KEGG" id="cbr:CBG_17824"/>
<evidence type="ECO:0000256" key="1">
    <source>
        <dbReference type="ARBA" id="ARBA00004370"/>
    </source>
</evidence>
<evidence type="ECO:0000256" key="4">
    <source>
        <dbReference type="ARBA" id="ARBA00023136"/>
    </source>
</evidence>
<dbReference type="CTD" id="68916551"/>
<keyword evidence="2 5" id="KW-0812">Transmembrane</keyword>
<dbReference type="SUPFAM" id="SSF81321">
    <property type="entry name" value="Family A G protein-coupled receptor-like"/>
    <property type="match status" value="1"/>
</dbReference>
<dbReference type="GO" id="GO:0008528">
    <property type="term" value="F:G protein-coupled peptide receptor activity"/>
    <property type="evidence" value="ECO:0007669"/>
    <property type="project" value="InterPro"/>
</dbReference>
<dbReference type="Pfam" id="PF10324">
    <property type="entry name" value="7TM_GPCR_Srw"/>
    <property type="match status" value="1"/>
</dbReference>
<dbReference type="WormBase" id="CBG17824">
    <property type="protein sequence ID" value="CBP39760"/>
    <property type="gene ID" value="WBGene00037346"/>
</dbReference>
<dbReference type="RefSeq" id="XP_045100808.1">
    <property type="nucleotide sequence ID" value="XM_045238494.1"/>
</dbReference>
<dbReference type="EMBL" id="HE601027">
    <property type="protein sequence ID" value="CBX33064.1"/>
    <property type="molecule type" value="Genomic_DNA"/>
</dbReference>
<gene>
    <name evidence="7 9" type="ORF">CBG17824</name>
    <name evidence="7" type="ORF">CBG_17824</name>
</gene>
<feature type="transmembrane region" description="Helical" evidence="5">
    <location>
        <begin position="113"/>
        <end position="132"/>
    </location>
</feature>
<feature type="transmembrane region" description="Helical" evidence="5">
    <location>
        <begin position="61"/>
        <end position="79"/>
    </location>
</feature>
<evidence type="ECO:0000313" key="9">
    <source>
        <dbReference type="WormBase" id="CBG17824"/>
    </source>
</evidence>
<evidence type="ECO:0000256" key="2">
    <source>
        <dbReference type="ARBA" id="ARBA00022692"/>
    </source>
</evidence>
<dbReference type="GO" id="GO:0016020">
    <property type="term" value="C:membrane"/>
    <property type="evidence" value="ECO:0007669"/>
    <property type="project" value="UniProtKB-SubCell"/>
</dbReference>
<evidence type="ECO:0000313" key="7">
    <source>
        <dbReference type="EMBL" id="CBX33064.1"/>
    </source>
</evidence>
<reference evidence="7 8" key="2">
    <citation type="journal article" date="2011" name="PLoS Genet.">
        <title>Caenorhabditis briggsae recombinant inbred line genotypes reveal inter-strain incompatibility and the evolution of recombination.</title>
        <authorList>
            <person name="Ross J.A."/>
            <person name="Koboldt D.C."/>
            <person name="Staisch J.E."/>
            <person name="Chamberlin H.M."/>
            <person name="Gupta B.P."/>
            <person name="Miller R.D."/>
            <person name="Baird S.E."/>
            <person name="Haag E.S."/>
        </authorList>
    </citation>
    <scope>NUCLEOTIDE SEQUENCE [LARGE SCALE GENOMIC DNA]</scope>
    <source>
        <strain evidence="7 8">AF16</strain>
    </source>
</reference>
<feature type="transmembrane region" description="Helical" evidence="5">
    <location>
        <begin position="30"/>
        <end position="49"/>
    </location>
</feature>
<keyword evidence="8" id="KW-1185">Reference proteome</keyword>
<dbReference type="PROSITE" id="PS50262">
    <property type="entry name" value="G_PROTEIN_RECEP_F1_2"/>
    <property type="match status" value="1"/>
</dbReference>
<dbReference type="GeneID" id="68916551"/>
<dbReference type="InParanoid" id="E3CU66"/>
<dbReference type="PANTHER" id="PTHR47164">
    <property type="entry name" value="SERPENTINE RECEPTOR, CLASS W-RELATED"/>
    <property type="match status" value="1"/>
</dbReference>
<evidence type="ECO:0000256" key="5">
    <source>
        <dbReference type="SAM" id="Phobius"/>
    </source>
</evidence>
<evidence type="ECO:0000256" key="3">
    <source>
        <dbReference type="ARBA" id="ARBA00022989"/>
    </source>
</evidence>
<dbReference type="PANTHER" id="PTHR47164:SF2">
    <property type="entry name" value="G-PROTEIN COUPLED RECEPTORS FAMILY 1 PROFILE DOMAIN-CONTAINING PROTEIN"/>
    <property type="match status" value="1"/>
</dbReference>
<dbReference type="HOGENOM" id="CLU_1462582_0_0_1"/>
<dbReference type="AlphaFoldDB" id="E3CU66"/>
<protein>
    <submittedName>
        <fullName evidence="7">Protein CBG17824</fullName>
    </submittedName>
</protein>
<dbReference type="OMA" id="ITAYLCM"/>
<organism evidence="7 8">
    <name type="scientific">Caenorhabditis briggsae</name>
    <dbReference type="NCBI Taxonomy" id="6238"/>
    <lineage>
        <taxon>Eukaryota</taxon>
        <taxon>Metazoa</taxon>
        <taxon>Ecdysozoa</taxon>
        <taxon>Nematoda</taxon>
        <taxon>Chromadorea</taxon>
        <taxon>Rhabditida</taxon>
        <taxon>Rhabditina</taxon>
        <taxon>Rhabditomorpha</taxon>
        <taxon>Rhabditoidea</taxon>
        <taxon>Rhabditidae</taxon>
        <taxon>Peloderinae</taxon>
        <taxon>Caenorhabditis</taxon>
    </lineage>
</organism>
<sequence length="185" mass="21315">MSSVSPDTEIKTIQEVSQVVNGIGFHLQQLNLFLSFFSIFINIFHLLILSRKHMKATSTNIILIGISISDILIMLSTVYKNYGMVDRENSDCMTTDFRFKIYMDIFVWGINTSFRRCGCWLGVLMATVRYLIVKKVTVSRYGNWSQASVGWIMILVVFVVSGLQTTFYQSRWIVVENRFVPLPLM</sequence>
<dbReference type="STRING" id="6238.E3CU66"/>
<proteinExistence type="predicted"/>
<keyword evidence="3 5" id="KW-1133">Transmembrane helix</keyword>
<keyword evidence="4 5" id="KW-0472">Membrane</keyword>